<accession>T1I5R3</accession>
<dbReference type="EMBL" id="ACPB03017235">
    <property type="status" value="NOT_ANNOTATED_CDS"/>
    <property type="molecule type" value="Genomic_DNA"/>
</dbReference>
<dbReference type="STRING" id="13249.T1I5R3"/>
<dbReference type="Proteomes" id="UP000015103">
    <property type="component" value="Unassembled WGS sequence"/>
</dbReference>
<name>T1I5R3_RHOPR</name>
<dbReference type="InParanoid" id="T1I5R3"/>
<keyword evidence="2" id="KW-1185">Reference proteome</keyword>
<evidence type="ECO:0000313" key="2">
    <source>
        <dbReference type="Proteomes" id="UP000015103"/>
    </source>
</evidence>
<evidence type="ECO:0000313" key="1">
    <source>
        <dbReference type="EnsemblMetazoa" id="RPRC011632-PA"/>
    </source>
</evidence>
<dbReference type="VEuPathDB" id="VectorBase:RPRC011632"/>
<protein>
    <submittedName>
        <fullName evidence="1">Uncharacterized protein</fullName>
    </submittedName>
</protein>
<reference evidence="1" key="1">
    <citation type="submission" date="2015-05" db="UniProtKB">
        <authorList>
            <consortium name="EnsemblMetazoa"/>
        </authorList>
    </citation>
    <scope>IDENTIFICATION</scope>
</reference>
<dbReference type="EMBL" id="ACPB03017234">
    <property type="status" value="NOT_ANNOTATED_CDS"/>
    <property type="molecule type" value="Genomic_DNA"/>
</dbReference>
<dbReference type="AlphaFoldDB" id="T1I5R3"/>
<proteinExistence type="predicted"/>
<sequence length="61" mass="7135">MAMVVRRTEEREALRSVIAQWNANRLDLFELSEPNQVICQHTEELDVVSMIGTDRLNNNFM</sequence>
<dbReference type="HOGENOM" id="CLU_2925463_0_0_1"/>
<organism evidence="1 2">
    <name type="scientific">Rhodnius prolixus</name>
    <name type="common">Triatomid bug</name>
    <dbReference type="NCBI Taxonomy" id="13249"/>
    <lineage>
        <taxon>Eukaryota</taxon>
        <taxon>Metazoa</taxon>
        <taxon>Ecdysozoa</taxon>
        <taxon>Arthropoda</taxon>
        <taxon>Hexapoda</taxon>
        <taxon>Insecta</taxon>
        <taxon>Pterygota</taxon>
        <taxon>Neoptera</taxon>
        <taxon>Paraneoptera</taxon>
        <taxon>Hemiptera</taxon>
        <taxon>Heteroptera</taxon>
        <taxon>Panheteroptera</taxon>
        <taxon>Cimicomorpha</taxon>
        <taxon>Reduviidae</taxon>
        <taxon>Triatominae</taxon>
        <taxon>Rhodnius</taxon>
    </lineage>
</organism>
<dbReference type="EnsemblMetazoa" id="RPRC011632-RA">
    <property type="protein sequence ID" value="RPRC011632-PA"/>
    <property type="gene ID" value="RPRC011632"/>
</dbReference>